<evidence type="ECO:0000256" key="2">
    <source>
        <dbReference type="SAM" id="Phobius"/>
    </source>
</evidence>
<feature type="transmembrane region" description="Helical" evidence="2">
    <location>
        <begin position="61"/>
        <end position="83"/>
    </location>
</feature>
<feature type="transmembrane region" description="Helical" evidence="2">
    <location>
        <begin position="89"/>
        <end position="110"/>
    </location>
</feature>
<reference evidence="3" key="1">
    <citation type="journal article" date="2020" name="mSystems">
        <title>Genome- and Community-Level Interaction Insights into Carbon Utilization and Element Cycling Functions of Hydrothermarchaeota in Hydrothermal Sediment.</title>
        <authorList>
            <person name="Zhou Z."/>
            <person name="Liu Y."/>
            <person name="Xu W."/>
            <person name="Pan J."/>
            <person name="Luo Z.H."/>
            <person name="Li M."/>
        </authorList>
    </citation>
    <scope>NUCLEOTIDE SEQUENCE [LARGE SCALE GENOMIC DNA]</scope>
    <source>
        <strain evidence="3">HyVt-493</strain>
    </source>
</reference>
<organism evidence="3">
    <name type="scientific">Leucothrix mucor</name>
    <dbReference type="NCBI Taxonomy" id="45248"/>
    <lineage>
        <taxon>Bacteria</taxon>
        <taxon>Pseudomonadati</taxon>
        <taxon>Pseudomonadota</taxon>
        <taxon>Gammaproteobacteria</taxon>
        <taxon>Thiotrichales</taxon>
        <taxon>Thiotrichaceae</taxon>
        <taxon>Leucothrix</taxon>
    </lineage>
</organism>
<dbReference type="InterPro" id="IPR010380">
    <property type="entry name" value="DUF975"/>
</dbReference>
<dbReference type="PANTHER" id="PTHR40076">
    <property type="entry name" value="MEMBRANE PROTEIN-RELATED"/>
    <property type="match status" value="1"/>
</dbReference>
<evidence type="ECO:0000313" key="3">
    <source>
        <dbReference type="EMBL" id="HFC93220.1"/>
    </source>
</evidence>
<dbReference type="PANTHER" id="PTHR40076:SF1">
    <property type="entry name" value="MEMBRANE PROTEIN"/>
    <property type="match status" value="1"/>
</dbReference>
<proteinExistence type="predicted"/>
<sequence length="244" mass="26351">MTTTTAPINPYSTPNSDLEMPQTRSHEGGSLESGIAGEYDFTIQAMLSEAWAKTNGLKGSFWGAALLLMVGVLLIAGGLGFALGTGGMATQLIVQLAIMAFMYPFMAGILMMGVKRSVDQPISFNMMFSYFSVTGTVILAGLFSTILTWVGFLLLIIPGLYLAIAYGLIIPLIADKKLSAWQAMEASRKAITKRWFKIFGLYLVMGVILVISAIPLGLGLVWTYPMMVSLMGILYREIFGVTSA</sequence>
<comment type="caution">
    <text evidence="3">The sequence shown here is derived from an EMBL/GenBank/DDBJ whole genome shotgun (WGS) entry which is preliminary data.</text>
</comment>
<name>A0A7V2T214_LEUMU</name>
<dbReference type="EMBL" id="DRMS01000391">
    <property type="protein sequence ID" value="HFC93220.1"/>
    <property type="molecule type" value="Genomic_DNA"/>
</dbReference>
<keyword evidence="2" id="KW-0472">Membrane</keyword>
<dbReference type="Proteomes" id="UP000885750">
    <property type="component" value="Unassembled WGS sequence"/>
</dbReference>
<protein>
    <recommendedName>
        <fullName evidence="4">Glycerophosphoryl diester phosphodiesterase membrane domain-containing protein</fullName>
    </recommendedName>
</protein>
<accession>A0A7V2T214</accession>
<dbReference type="AlphaFoldDB" id="A0A7V2T214"/>
<feature type="transmembrane region" description="Helical" evidence="2">
    <location>
        <begin position="195"/>
        <end position="222"/>
    </location>
</feature>
<evidence type="ECO:0000256" key="1">
    <source>
        <dbReference type="SAM" id="MobiDB-lite"/>
    </source>
</evidence>
<keyword evidence="2" id="KW-0812">Transmembrane</keyword>
<gene>
    <name evidence="3" type="ORF">ENJ51_10465</name>
</gene>
<feature type="transmembrane region" description="Helical" evidence="2">
    <location>
        <begin position="122"/>
        <end position="143"/>
    </location>
</feature>
<feature type="compositionally biased region" description="Polar residues" evidence="1">
    <location>
        <begin position="1"/>
        <end position="16"/>
    </location>
</feature>
<feature type="transmembrane region" description="Helical" evidence="2">
    <location>
        <begin position="149"/>
        <end position="174"/>
    </location>
</feature>
<evidence type="ECO:0008006" key="4">
    <source>
        <dbReference type="Google" id="ProtNLM"/>
    </source>
</evidence>
<keyword evidence="2" id="KW-1133">Transmembrane helix</keyword>
<feature type="region of interest" description="Disordered" evidence="1">
    <location>
        <begin position="1"/>
        <end position="29"/>
    </location>
</feature>